<dbReference type="InterPro" id="IPR017946">
    <property type="entry name" value="PLC-like_Pdiesterase_TIM-brl"/>
</dbReference>
<dbReference type="AlphaFoldDB" id="A0A1H0ZRU6"/>
<evidence type="ECO:0000256" key="2">
    <source>
        <dbReference type="ARBA" id="ARBA00012581"/>
    </source>
</evidence>
<name>A0A1H0ZRU6_9FLAO</name>
<proteinExistence type="predicted"/>
<dbReference type="Pfam" id="PF00388">
    <property type="entry name" value="PI-PLC-X"/>
    <property type="match status" value="1"/>
</dbReference>
<dbReference type="Gene3D" id="3.20.20.190">
    <property type="entry name" value="Phosphatidylinositol (PI) phosphodiesterase"/>
    <property type="match status" value="1"/>
</dbReference>
<dbReference type="PANTHER" id="PTHR13593:SF113">
    <property type="entry name" value="SI:DKEY-266F7.9"/>
    <property type="match status" value="1"/>
</dbReference>
<reference evidence="8" key="1">
    <citation type="submission" date="2016-10" db="EMBL/GenBank/DDBJ databases">
        <authorList>
            <person name="Varghese N."/>
            <person name="Submissions S."/>
        </authorList>
    </citation>
    <scope>NUCLEOTIDE SEQUENCE [LARGE SCALE GENOMIC DNA]</scope>
    <source>
        <strain evidence="8">DSM 17072</strain>
    </source>
</reference>
<dbReference type="PANTHER" id="PTHR13593">
    <property type="match status" value="1"/>
</dbReference>
<dbReference type="PROSITE" id="PS50007">
    <property type="entry name" value="PIPLC_X_DOMAIN"/>
    <property type="match status" value="1"/>
</dbReference>
<dbReference type="GO" id="GO:0004436">
    <property type="term" value="F:phosphatidylinositol diacylglycerol-lyase activity"/>
    <property type="evidence" value="ECO:0007669"/>
    <property type="project" value="UniProtKB-EC"/>
</dbReference>
<dbReference type="CDD" id="cd08586">
    <property type="entry name" value="PI-PLCc_BcPLC_like"/>
    <property type="match status" value="1"/>
</dbReference>
<evidence type="ECO:0000256" key="4">
    <source>
        <dbReference type="ARBA" id="ARBA00030474"/>
    </source>
</evidence>
<evidence type="ECO:0000313" key="8">
    <source>
        <dbReference type="Proteomes" id="UP000199627"/>
    </source>
</evidence>
<dbReference type="SMART" id="SM00148">
    <property type="entry name" value="PLCXc"/>
    <property type="match status" value="1"/>
</dbReference>
<evidence type="ECO:0000313" key="7">
    <source>
        <dbReference type="EMBL" id="SDQ30160.1"/>
    </source>
</evidence>
<organism evidence="7 8">
    <name type="scientific">Chryseobacterium soldanellicola</name>
    <dbReference type="NCBI Taxonomy" id="311333"/>
    <lineage>
        <taxon>Bacteria</taxon>
        <taxon>Pseudomonadati</taxon>
        <taxon>Bacteroidota</taxon>
        <taxon>Flavobacteriia</taxon>
        <taxon>Flavobacteriales</taxon>
        <taxon>Weeksellaceae</taxon>
        <taxon>Chryseobacterium group</taxon>
        <taxon>Chryseobacterium</taxon>
    </lineage>
</organism>
<keyword evidence="8" id="KW-1185">Reference proteome</keyword>
<dbReference type="RefSeq" id="WP_089754358.1">
    <property type="nucleotide sequence ID" value="NZ_FNKL01000002.1"/>
</dbReference>
<evidence type="ECO:0000256" key="5">
    <source>
        <dbReference type="ARBA" id="ARBA00030782"/>
    </source>
</evidence>
<dbReference type="InterPro" id="IPR051057">
    <property type="entry name" value="PI-PLC_domain"/>
</dbReference>
<dbReference type="GO" id="GO:0008081">
    <property type="term" value="F:phosphoric diester hydrolase activity"/>
    <property type="evidence" value="ECO:0007669"/>
    <property type="project" value="InterPro"/>
</dbReference>
<feature type="domain" description="Phosphatidylinositol-specific phospholipase C X" evidence="6">
    <location>
        <begin position="12"/>
        <end position="161"/>
    </location>
</feature>
<dbReference type="GO" id="GO:0006629">
    <property type="term" value="P:lipid metabolic process"/>
    <property type="evidence" value="ECO:0007669"/>
    <property type="project" value="InterPro"/>
</dbReference>
<evidence type="ECO:0000256" key="3">
    <source>
        <dbReference type="ARBA" id="ARBA00019758"/>
    </source>
</evidence>
<evidence type="ECO:0000259" key="6">
    <source>
        <dbReference type="SMART" id="SM00148"/>
    </source>
</evidence>
<accession>A0A1H0ZRU6</accession>
<sequence length="311" mass="35676">MNTFTQNWMSYIDGKKKLTELTIPGTHDSATYDTAFMPAQCQTMSFTDQLNSGIRFLDFRLKRGYDADKDHVLWFYHGSLGLNLHFGQVINMLVDFLKKNKEETIIMCVKNESDPTNEDKQEKFYNDFNITIANNYPSFFCRENKIPTLDDVRGKIVFVKRFATGKVNSSHDGLNLFDNWPNDATAPFENNGIKYYVQDTYYSWGKEREDKFTQHVKPALIAAANGEQDRLYFNFSSGTGFSGGILPDTTRPWDLAKVVNPLFLDYIKNHSRGRYGIIPMDYPEHPDNKKLITALINCNEFKIAAPVSAEA</sequence>
<evidence type="ECO:0000256" key="1">
    <source>
        <dbReference type="ARBA" id="ARBA00001316"/>
    </source>
</evidence>
<gene>
    <name evidence="7" type="ORF">SAMN05421664_1046</name>
</gene>
<dbReference type="InterPro" id="IPR000909">
    <property type="entry name" value="PLipase_C_PInositol-sp_X_dom"/>
</dbReference>
<dbReference type="EC" id="4.6.1.13" evidence="2"/>
<dbReference type="OrthoDB" id="7191982at2"/>
<dbReference type="STRING" id="311333.SAMN05421664_1046"/>
<protein>
    <recommendedName>
        <fullName evidence="3">1-phosphatidylinositol phosphodiesterase</fullName>
        <ecNumber evidence="2">4.6.1.13</ecNumber>
    </recommendedName>
    <alternativeName>
        <fullName evidence="4">Phosphatidylinositol diacylglycerol-lyase</fullName>
    </alternativeName>
    <alternativeName>
        <fullName evidence="5">Phosphatidylinositol-specific phospholipase C</fullName>
    </alternativeName>
</protein>
<dbReference type="EMBL" id="FNKL01000002">
    <property type="protein sequence ID" value="SDQ30160.1"/>
    <property type="molecule type" value="Genomic_DNA"/>
</dbReference>
<comment type="catalytic activity">
    <reaction evidence="1">
        <text>a 1,2-diacyl-sn-glycero-3-phospho-(1D-myo-inositol) = 1D-myo-inositol 1,2-cyclic phosphate + a 1,2-diacyl-sn-glycerol</text>
        <dbReference type="Rhea" id="RHEA:17093"/>
        <dbReference type="ChEBI" id="CHEBI:17815"/>
        <dbReference type="ChEBI" id="CHEBI:57880"/>
        <dbReference type="ChEBI" id="CHEBI:58484"/>
        <dbReference type="EC" id="4.6.1.13"/>
    </reaction>
</comment>
<dbReference type="Proteomes" id="UP000199627">
    <property type="component" value="Unassembled WGS sequence"/>
</dbReference>
<dbReference type="SUPFAM" id="SSF51695">
    <property type="entry name" value="PLC-like phosphodiesterases"/>
    <property type="match status" value="1"/>
</dbReference>